<dbReference type="HOGENOM" id="CLU_578109_0_0_1"/>
<feature type="region of interest" description="Disordered" evidence="1">
    <location>
        <begin position="436"/>
        <end position="455"/>
    </location>
</feature>
<feature type="compositionally biased region" description="Low complexity" evidence="1">
    <location>
        <begin position="33"/>
        <end position="46"/>
    </location>
</feature>
<gene>
    <name evidence="2" type="ORF">THAPSDRAFT_2804</name>
</gene>
<dbReference type="OMA" id="MAYPEDE"/>
<dbReference type="PaxDb" id="35128-Thaps2804"/>
<accession>B8BVE0</accession>
<protein>
    <submittedName>
        <fullName evidence="2">Uncharacterized protein</fullName>
    </submittedName>
</protein>
<reference evidence="2 3" key="2">
    <citation type="journal article" date="2008" name="Nature">
        <title>The Phaeodactylum genome reveals the evolutionary history of diatom genomes.</title>
        <authorList>
            <person name="Bowler C."/>
            <person name="Allen A.E."/>
            <person name="Badger J.H."/>
            <person name="Grimwood J."/>
            <person name="Jabbari K."/>
            <person name="Kuo A."/>
            <person name="Maheswari U."/>
            <person name="Martens C."/>
            <person name="Maumus F."/>
            <person name="Otillar R.P."/>
            <person name="Rayko E."/>
            <person name="Salamov A."/>
            <person name="Vandepoele K."/>
            <person name="Beszteri B."/>
            <person name="Gruber A."/>
            <person name="Heijde M."/>
            <person name="Katinka M."/>
            <person name="Mock T."/>
            <person name="Valentin K."/>
            <person name="Verret F."/>
            <person name="Berges J.A."/>
            <person name="Brownlee C."/>
            <person name="Cadoret J.P."/>
            <person name="Chiovitti A."/>
            <person name="Choi C.J."/>
            <person name="Coesel S."/>
            <person name="De Martino A."/>
            <person name="Detter J.C."/>
            <person name="Durkin C."/>
            <person name="Falciatore A."/>
            <person name="Fournet J."/>
            <person name="Haruta M."/>
            <person name="Huysman M.J."/>
            <person name="Jenkins B.D."/>
            <person name="Jiroutova K."/>
            <person name="Jorgensen R.E."/>
            <person name="Joubert Y."/>
            <person name="Kaplan A."/>
            <person name="Kroger N."/>
            <person name="Kroth P.G."/>
            <person name="La Roche J."/>
            <person name="Lindquist E."/>
            <person name="Lommer M."/>
            <person name="Martin-Jezequel V."/>
            <person name="Lopez P.J."/>
            <person name="Lucas S."/>
            <person name="Mangogna M."/>
            <person name="McGinnis K."/>
            <person name="Medlin L.K."/>
            <person name="Montsant A."/>
            <person name="Oudot-Le Secq M.P."/>
            <person name="Napoli C."/>
            <person name="Obornik M."/>
            <person name="Parker M.S."/>
            <person name="Petit J.L."/>
            <person name="Porcel B.M."/>
            <person name="Poulsen N."/>
            <person name="Robison M."/>
            <person name="Rychlewski L."/>
            <person name="Rynearson T.A."/>
            <person name="Schmutz J."/>
            <person name="Shapiro H."/>
            <person name="Siaut M."/>
            <person name="Stanley M."/>
            <person name="Sussman M.R."/>
            <person name="Taylor A.R."/>
            <person name="Vardi A."/>
            <person name="von Dassow P."/>
            <person name="Vyverman W."/>
            <person name="Willis A."/>
            <person name="Wyrwicz L.S."/>
            <person name="Rokhsar D.S."/>
            <person name="Weissenbach J."/>
            <person name="Armbrust E.V."/>
            <person name="Green B.R."/>
            <person name="Van de Peer Y."/>
            <person name="Grigoriev I.V."/>
        </authorList>
    </citation>
    <scope>NUCLEOTIDE SEQUENCE [LARGE SCALE GENOMIC DNA]</scope>
    <source>
        <strain evidence="2 3">CCMP1335</strain>
    </source>
</reference>
<sequence length="473" mass="53188">MNRVNLERFNPLNIAGINLHNYGGKNDHDHHPSSSPTTSSHQHQSSGRATDAEQHSGERFSSSQATPTMVVMANRPGDSNSISKNVDSIYSEFTIFQKNLKKLLVLFKDQHKLMKSLNDRRFNTAKCYYVLFSNTPLSAIVSPSKTSMSDVGPSAPPPQAFFPDPPETPLNGEEGEFIENTTYPELGNQKHEQMEPEGEDMDHLNVCHHDRTEKVDAPSKYSDVEVERKVVSEDPPSCMAYPEDEVNQSTTKYLRDEMGESVYQGCDESDDVDTTFDGVDDDEEDGKKKEPTTSAMFGDEDSSAADDSDAISDKVCERDDTSEPGVAYEGGINDIDDDDDSLLADNALSEQAPTSKESIVVASSIETDPESYYDIHEAAYSETKEYLEMHSNLTKYLEEFESIVSVRVQARHTEYVKHRKSLQHYIKKMEQLHNEEKKMQERNKPLKPKQIEKIDRNAKFSEDLTGSLNVSAR</sequence>
<keyword evidence="3" id="KW-1185">Reference proteome</keyword>
<evidence type="ECO:0000313" key="2">
    <source>
        <dbReference type="EMBL" id="EED94919.1"/>
    </source>
</evidence>
<evidence type="ECO:0000313" key="3">
    <source>
        <dbReference type="Proteomes" id="UP000001449"/>
    </source>
</evidence>
<feature type="region of interest" description="Disordered" evidence="1">
    <location>
        <begin position="20"/>
        <end position="67"/>
    </location>
</feature>
<feature type="compositionally biased region" description="Acidic residues" evidence="1">
    <location>
        <begin position="298"/>
        <end position="310"/>
    </location>
</feature>
<evidence type="ECO:0000256" key="1">
    <source>
        <dbReference type="SAM" id="MobiDB-lite"/>
    </source>
</evidence>
<feature type="compositionally biased region" description="Basic and acidic residues" evidence="1">
    <location>
        <begin position="311"/>
        <end position="321"/>
    </location>
</feature>
<reference evidence="2 3" key="1">
    <citation type="journal article" date="2004" name="Science">
        <title>The genome of the diatom Thalassiosira pseudonana: ecology, evolution, and metabolism.</title>
        <authorList>
            <person name="Armbrust E.V."/>
            <person name="Berges J.A."/>
            <person name="Bowler C."/>
            <person name="Green B.R."/>
            <person name="Martinez D."/>
            <person name="Putnam N.H."/>
            <person name="Zhou S."/>
            <person name="Allen A.E."/>
            <person name="Apt K.E."/>
            <person name="Bechner M."/>
            <person name="Brzezinski M.A."/>
            <person name="Chaal B.K."/>
            <person name="Chiovitti A."/>
            <person name="Davis A.K."/>
            <person name="Demarest M.S."/>
            <person name="Detter J.C."/>
            <person name="Glavina T."/>
            <person name="Goodstein D."/>
            <person name="Hadi M.Z."/>
            <person name="Hellsten U."/>
            <person name="Hildebrand M."/>
            <person name="Jenkins B.D."/>
            <person name="Jurka J."/>
            <person name="Kapitonov V.V."/>
            <person name="Kroger N."/>
            <person name="Lau W.W."/>
            <person name="Lane T.W."/>
            <person name="Larimer F.W."/>
            <person name="Lippmeier J.C."/>
            <person name="Lucas S."/>
            <person name="Medina M."/>
            <person name="Montsant A."/>
            <person name="Obornik M."/>
            <person name="Parker M.S."/>
            <person name="Palenik B."/>
            <person name="Pazour G.J."/>
            <person name="Richardson P.M."/>
            <person name="Rynearson T.A."/>
            <person name="Saito M.A."/>
            <person name="Schwartz D.C."/>
            <person name="Thamatrakoln K."/>
            <person name="Valentin K."/>
            <person name="Vardi A."/>
            <person name="Wilkerson F.P."/>
            <person name="Rokhsar D.S."/>
        </authorList>
    </citation>
    <scope>NUCLEOTIDE SEQUENCE [LARGE SCALE GENOMIC DNA]</scope>
    <source>
        <strain evidence="2 3">CCMP1335</strain>
    </source>
</reference>
<feature type="compositionally biased region" description="Basic and acidic residues" evidence="1">
    <location>
        <begin position="213"/>
        <end position="232"/>
    </location>
</feature>
<dbReference type="InParanoid" id="B8BVE0"/>
<feature type="region of interest" description="Disordered" evidence="1">
    <location>
        <begin position="262"/>
        <end position="357"/>
    </location>
</feature>
<dbReference type="GeneID" id="7452468"/>
<dbReference type="EMBL" id="CM000639">
    <property type="protein sequence ID" value="EED94919.1"/>
    <property type="molecule type" value="Genomic_DNA"/>
</dbReference>
<dbReference type="KEGG" id="tps:THAPSDRAFT_2804"/>
<dbReference type="RefSeq" id="XP_002287476.1">
    <property type="nucleotide sequence ID" value="XM_002287440.1"/>
</dbReference>
<proteinExistence type="predicted"/>
<dbReference type="Proteomes" id="UP000001449">
    <property type="component" value="Chromosome 2"/>
</dbReference>
<feature type="region of interest" description="Disordered" evidence="1">
    <location>
        <begin position="213"/>
        <end position="248"/>
    </location>
</feature>
<dbReference type="AlphaFoldDB" id="B8BVE0"/>
<name>B8BVE0_THAPS</name>
<organism evidence="2 3">
    <name type="scientific">Thalassiosira pseudonana</name>
    <name type="common">Marine diatom</name>
    <name type="synonym">Cyclotella nana</name>
    <dbReference type="NCBI Taxonomy" id="35128"/>
    <lineage>
        <taxon>Eukaryota</taxon>
        <taxon>Sar</taxon>
        <taxon>Stramenopiles</taxon>
        <taxon>Ochrophyta</taxon>
        <taxon>Bacillariophyta</taxon>
        <taxon>Coscinodiscophyceae</taxon>
        <taxon>Thalassiosirophycidae</taxon>
        <taxon>Thalassiosirales</taxon>
        <taxon>Thalassiosiraceae</taxon>
        <taxon>Thalassiosira</taxon>
    </lineage>
</organism>
<feature type="compositionally biased region" description="Acidic residues" evidence="1">
    <location>
        <begin position="267"/>
        <end position="284"/>
    </location>
</feature>